<dbReference type="GO" id="GO:0000272">
    <property type="term" value="P:polysaccharide catabolic process"/>
    <property type="evidence" value="ECO:0007669"/>
    <property type="project" value="InterPro"/>
</dbReference>
<reference evidence="4" key="1">
    <citation type="journal article" date="2018" name="Environ. Microbiol.">
        <title>Sporulation capability and amylosome conservation among diverse human colonic and rumen isolates of the keystone starch-degrader Ruminococcus bromii.</title>
        <authorList>
            <person name="Mukhopadhya I."/>
            <person name="Morais S."/>
            <person name="Laverde-Gomez J."/>
            <person name="Sheridan P.O."/>
            <person name="Walker A.W."/>
            <person name="Kelly W."/>
            <person name="Klieve A.V."/>
            <person name="Ouwerkerk D."/>
            <person name="Duncan S.H."/>
            <person name="Louis P."/>
            <person name="Koropatkin N."/>
            <person name="Cockburn D."/>
            <person name="Kibler R."/>
            <person name="Cooper P.J."/>
            <person name="Sandoval C."/>
            <person name="Crost E."/>
            <person name="Juge N."/>
            <person name="Bayer E.A."/>
            <person name="Flint H.J."/>
        </authorList>
    </citation>
    <scope>NUCLEOTIDE SEQUENCE [LARGE SCALE GENOMIC DNA]</scope>
    <source>
        <strain evidence="4">ATCC 27255</strain>
    </source>
</reference>
<evidence type="ECO:0000313" key="5">
    <source>
        <dbReference type="Proteomes" id="UP000233425"/>
    </source>
</evidence>
<dbReference type="PROSITE" id="PS51257">
    <property type="entry name" value="PROKAR_LIPOPROTEIN"/>
    <property type="match status" value="1"/>
</dbReference>
<evidence type="ECO:0000313" key="4">
    <source>
        <dbReference type="EMBL" id="PKD31237.1"/>
    </source>
</evidence>
<accession>A0A2N0UW79</accession>
<comment type="caution">
    <text evidence="4">The sequence shown here is derived from an EMBL/GenBank/DDBJ whole genome shotgun (WGS) entry which is preliminary data.</text>
</comment>
<evidence type="ECO:0000259" key="3">
    <source>
        <dbReference type="PROSITE" id="PS51766"/>
    </source>
</evidence>
<dbReference type="AlphaFoldDB" id="A0A2N0UW79"/>
<protein>
    <recommendedName>
        <fullName evidence="3">Dockerin domain-containing protein</fullName>
    </recommendedName>
</protein>
<sequence>MKKSSKVLSLVLAVLMAVSCFSGLTIFSASAEETDTKIYFDVSTAPAEWGTTKNVYCHLYAIAGDEFPETSWQTPPEKCAKDKETGLYYFDTAKIKNEDGTLHGGLKDNADYAVIFSTKDTKKTTHQTCNITLGKPCLGDTVYLTGGKVENTEDSSKLDDGATWRNNSDNYGPKAAITSTGKVTKGRFPVYLSRAEMVAQALFNWAVKNPNHYTPETVANICAEVEAEPMDVYNTYAEVYATQLADPEAYPDCAPLSTIATLLGVDPSVTEEPTTTEPATEEPTEAPTTEPATEEPTEAPTTEPVTTEPVTTEPVTEPTTEAVTTTDPIYVVAGAEEFAGLKWIGDPVNGAQNVMTKDGDMYSKTFAATPAGDSYQVKVVKNVANGTDPETGDTVWNQTWIGYDNTENNLTFDVTAACDVTVTYNPATNEINVTGDSVKIVKELKVDYVLPVGNGFQSWLNGEDWKVDAESNKMEMVSDKVYKITYKGVTSSDNYEFKFAANGSWAANWGLPATENSAPVGKDFDLTYNGENMVLDTVALGYAEGSSIDVTLTLDLSGFDYPSKQGAKANITIEGDRVPLLGDADGDFSITVKDATMIQRIAIGLLSTDASKVCDANEDGRISVKDSTIVQKYVVKGYNNTGNVGSPIASAE</sequence>
<dbReference type="Gene3D" id="2.60.40.10">
    <property type="entry name" value="Immunoglobulins"/>
    <property type="match status" value="2"/>
</dbReference>
<dbReference type="CDD" id="cd14256">
    <property type="entry name" value="Dockerin_I"/>
    <property type="match status" value="1"/>
</dbReference>
<feature type="signal peptide" evidence="2">
    <location>
        <begin position="1"/>
        <end position="31"/>
    </location>
</feature>
<dbReference type="PROSITE" id="PS51766">
    <property type="entry name" value="DOCKERIN"/>
    <property type="match status" value="1"/>
</dbReference>
<dbReference type="InterPro" id="IPR002105">
    <property type="entry name" value="Dockerin_1_rpt"/>
</dbReference>
<dbReference type="InterPro" id="IPR036439">
    <property type="entry name" value="Dockerin_dom_sf"/>
</dbReference>
<gene>
    <name evidence="4" type="ORF">RBATCC27255_00881</name>
</gene>
<dbReference type="InterPro" id="IPR013783">
    <property type="entry name" value="Ig-like_fold"/>
</dbReference>
<feature type="domain" description="Dockerin" evidence="3">
    <location>
        <begin position="577"/>
        <end position="643"/>
    </location>
</feature>
<dbReference type="Proteomes" id="UP000233425">
    <property type="component" value="Unassembled WGS sequence"/>
</dbReference>
<dbReference type="Pfam" id="PF00404">
    <property type="entry name" value="Dockerin_1"/>
    <property type="match status" value="1"/>
</dbReference>
<dbReference type="EMBL" id="NNSR01000041">
    <property type="protein sequence ID" value="PKD31237.1"/>
    <property type="molecule type" value="Genomic_DNA"/>
</dbReference>
<dbReference type="Gene3D" id="1.10.1330.10">
    <property type="entry name" value="Dockerin domain"/>
    <property type="match status" value="1"/>
</dbReference>
<dbReference type="InterPro" id="IPR016134">
    <property type="entry name" value="Dockerin_dom"/>
</dbReference>
<feature type="compositionally biased region" description="Low complexity" evidence="1">
    <location>
        <begin position="298"/>
        <end position="323"/>
    </location>
</feature>
<name>A0A2N0UW79_9FIRM</name>
<dbReference type="RefSeq" id="WP_101028927.1">
    <property type="nucleotide sequence ID" value="NZ_CABMMZ010000041.1"/>
</dbReference>
<evidence type="ECO:0000256" key="1">
    <source>
        <dbReference type="SAM" id="MobiDB-lite"/>
    </source>
</evidence>
<feature type="region of interest" description="Disordered" evidence="1">
    <location>
        <begin position="268"/>
        <end position="323"/>
    </location>
</feature>
<keyword evidence="5" id="KW-1185">Reference proteome</keyword>
<feature type="chain" id="PRO_5014644550" description="Dockerin domain-containing protein" evidence="2">
    <location>
        <begin position="32"/>
        <end position="652"/>
    </location>
</feature>
<evidence type="ECO:0000256" key="2">
    <source>
        <dbReference type="SAM" id="SignalP"/>
    </source>
</evidence>
<organism evidence="4 5">
    <name type="scientific">Ruminococcus bromii</name>
    <dbReference type="NCBI Taxonomy" id="40518"/>
    <lineage>
        <taxon>Bacteria</taxon>
        <taxon>Bacillati</taxon>
        <taxon>Bacillota</taxon>
        <taxon>Clostridia</taxon>
        <taxon>Eubacteriales</taxon>
        <taxon>Oscillospiraceae</taxon>
        <taxon>Ruminococcus</taxon>
    </lineage>
</organism>
<dbReference type="SUPFAM" id="SSF63446">
    <property type="entry name" value="Type I dockerin domain"/>
    <property type="match status" value="1"/>
</dbReference>
<dbReference type="GO" id="GO:0004553">
    <property type="term" value="F:hydrolase activity, hydrolyzing O-glycosyl compounds"/>
    <property type="evidence" value="ECO:0007669"/>
    <property type="project" value="InterPro"/>
</dbReference>
<keyword evidence="2" id="KW-0732">Signal</keyword>
<proteinExistence type="predicted"/>